<dbReference type="InterPro" id="IPR005151">
    <property type="entry name" value="Tail-specific_protease"/>
</dbReference>
<organism evidence="3 4">
    <name type="scientific">Luteibacter sahnii</name>
    <dbReference type="NCBI Taxonomy" id="3021977"/>
    <lineage>
        <taxon>Bacteria</taxon>
        <taxon>Pseudomonadati</taxon>
        <taxon>Pseudomonadota</taxon>
        <taxon>Gammaproteobacteria</taxon>
        <taxon>Lysobacterales</taxon>
        <taxon>Rhodanobacteraceae</taxon>
        <taxon>Luteibacter</taxon>
    </lineage>
</organism>
<dbReference type="PROSITE" id="PS50106">
    <property type="entry name" value="PDZ"/>
    <property type="match status" value="1"/>
</dbReference>
<evidence type="ECO:0000259" key="2">
    <source>
        <dbReference type="PROSITE" id="PS50106"/>
    </source>
</evidence>
<gene>
    <name evidence="3" type="ORF">P3W24_15105</name>
</gene>
<dbReference type="SUPFAM" id="SSF50156">
    <property type="entry name" value="PDZ domain-like"/>
    <property type="match status" value="1"/>
</dbReference>
<feature type="domain" description="PDZ" evidence="2">
    <location>
        <begin position="84"/>
        <end position="137"/>
    </location>
</feature>
<evidence type="ECO:0000256" key="1">
    <source>
        <dbReference type="SAM" id="SignalP"/>
    </source>
</evidence>
<dbReference type="SUPFAM" id="SSF52096">
    <property type="entry name" value="ClpP/crotonase"/>
    <property type="match status" value="1"/>
</dbReference>
<keyword evidence="4" id="KW-1185">Reference proteome</keyword>
<dbReference type="Proteomes" id="UP001528850">
    <property type="component" value="Unassembled WGS sequence"/>
</dbReference>
<protein>
    <submittedName>
        <fullName evidence="3">S41 family peptidase</fullName>
    </submittedName>
</protein>
<dbReference type="EMBL" id="JARJJS010000004">
    <property type="protein sequence ID" value="MDF4026300.1"/>
    <property type="molecule type" value="Genomic_DNA"/>
</dbReference>
<dbReference type="Pfam" id="PF03572">
    <property type="entry name" value="Peptidase_S41"/>
    <property type="match status" value="1"/>
</dbReference>
<dbReference type="PANTHER" id="PTHR32060:SF22">
    <property type="entry name" value="CARBOXYL-TERMINAL-PROCESSING PEPTIDASE 3, CHLOROPLASTIC"/>
    <property type="match status" value="1"/>
</dbReference>
<dbReference type="InterPro" id="IPR001478">
    <property type="entry name" value="PDZ"/>
</dbReference>
<dbReference type="PANTHER" id="PTHR32060">
    <property type="entry name" value="TAIL-SPECIFIC PROTEASE"/>
    <property type="match status" value="1"/>
</dbReference>
<dbReference type="InterPro" id="IPR036034">
    <property type="entry name" value="PDZ_sf"/>
</dbReference>
<name>A0ABT6BDS0_9GAMM</name>
<dbReference type="Gene3D" id="3.90.226.10">
    <property type="entry name" value="2-enoyl-CoA Hydratase, Chain A, domain 1"/>
    <property type="match status" value="1"/>
</dbReference>
<accession>A0ABT6BDS0</accession>
<reference evidence="3 4" key="1">
    <citation type="journal article" date="2024" name="Curr. Microbiol.">
        <title>Luteibacter sahnii sp. nov., A Novel Yellow-Colored Xanthomonadin Pigment Producing Probiotic Bacterium from Healthy Rice Seed Microbiome.</title>
        <authorList>
            <person name="Jaiswal G."/>
            <person name="Rana R."/>
            <person name="Nayak P.K."/>
            <person name="Chouhan R."/>
            <person name="Gandhi S.G."/>
            <person name="Patel H.K."/>
            <person name="Patil P.B."/>
        </authorList>
    </citation>
    <scope>NUCLEOTIDE SEQUENCE [LARGE SCALE GENOMIC DNA]</scope>
    <source>
        <strain evidence="3 4">PPL201</strain>
    </source>
</reference>
<dbReference type="InterPro" id="IPR029045">
    <property type="entry name" value="ClpP/crotonase-like_dom_sf"/>
</dbReference>
<comment type="caution">
    <text evidence="3">The sequence shown here is derived from an EMBL/GenBank/DDBJ whole genome shotgun (WGS) entry which is preliminary data.</text>
</comment>
<feature type="signal peptide" evidence="1">
    <location>
        <begin position="1"/>
        <end position="20"/>
    </location>
</feature>
<sequence>MKFTAIAAGVLALASFAVYSAEQSDADLGAYLRRTYPSLLYVDRYRSEFPEDVIGTNAAWSGGQPAIQTADDVVAALTGLADQHVAITGPKAGAKETLGVLFRTSSDGHMVVWRVLDPGHVALRPGDDILAVNGRPIADWLKQASSTTFGGNPRSRQSEAAYNLGVAPAIVHQLTGTSSVTFNAATGGAAPRDVHMVFRPVDGALMSTVATAVDTSDLPDVVTVGKHRIGILRVGAFAPQYDPVFQAAANAIPDSDPDPDRAMLAGFCAVTRAMIQKFDGLADRSDAMAVDLRGNLGGFAREAYLMAWAIGGRRPVSTFQVMPSGPGMVRLTSLPEDVSCGVVRSKKPLIVLTDAGTRSAGELMATWLWTAGATVIGERTVGAGGGRDADSAGFDVGNSGYRALISGEFEVFDPSDSLRPGDMKETAYVDLVARDHFAPSRKKPFSIQGVGLIPDVTMPTGKDDLHDGGRSALVRGVQSAIKQGRVSLGQ</sequence>
<proteinExistence type="predicted"/>
<dbReference type="Gene3D" id="2.30.42.10">
    <property type="match status" value="1"/>
</dbReference>
<feature type="chain" id="PRO_5045879849" evidence="1">
    <location>
        <begin position="21"/>
        <end position="490"/>
    </location>
</feature>
<evidence type="ECO:0000313" key="3">
    <source>
        <dbReference type="EMBL" id="MDF4026300.1"/>
    </source>
</evidence>
<evidence type="ECO:0000313" key="4">
    <source>
        <dbReference type="Proteomes" id="UP001528850"/>
    </source>
</evidence>
<keyword evidence="1" id="KW-0732">Signal</keyword>
<dbReference type="RefSeq" id="WP_320551390.1">
    <property type="nucleotide sequence ID" value="NZ_JAQLOK010000003.1"/>
</dbReference>